<dbReference type="PANTHER" id="PTHR46756:SF18">
    <property type="entry name" value="GAS2-LIKE PROTEIN PICKLED EGGS"/>
    <property type="match status" value="1"/>
</dbReference>
<sequence>MSLHAARGGAHEDLSWSALGRRAPGDVMVVDRGGWGGVGTRSRAPQGGPAGAVRVDKASCASTFRELDDAFLQKQTKIWLGEVLHRRFDEDVLVADLLADGELLYQVSKVIWKRLLKKKKNREQLKQSKVYIYERPSFGRSHGKYMPYLKVDSFLKICQILGLAGIDLFTPSDVVEKGNVRKVCICIRSVSKKSNMMRLNVPDFDIVTYTISMPNYIVGGIRRSLEQPQYSSSGSSGYSPPDSSKALQQQASFWKGFLLFLMHLLNIYSRNIYFSQIIFGGQNDKHGNTNYDSDEAESRPSVLEPEDSVDEDNFAAVLSPPKEESEGYGESEHDMHEEKSLAESVGSLDFGVMDSESVDSTPQNHDKESYSTHSATDQCSSSRTARCSLSSEEADSISSHLAFESGKNDSELNAHPVADSERIYDGQAKSLDHSIQGNGETLVDHPKKESADLQKDTLACDRESVCSSCEELMRHGLNGEPSDLSKLPMVSEDAVNNVEPSLTGMTNDSTCEELNPEFSDRYQMEGSQPGDKPVDSDGIAKPAPQMPEDDAPKSGRGVLRRSKERSFTRVMPSIPVKSIQSDSRAKNMDKEKAPAVYPGARLKV</sequence>
<dbReference type="AlphaFoldDB" id="A0A3L6S5T7"/>
<comment type="caution">
    <text evidence="2">The sequence shown here is derived from an EMBL/GenBank/DDBJ whole genome shotgun (WGS) entry which is preliminary data.</text>
</comment>
<dbReference type="InterPro" id="IPR036872">
    <property type="entry name" value="CH_dom_sf"/>
</dbReference>
<evidence type="ECO:0000313" key="3">
    <source>
        <dbReference type="Proteomes" id="UP000275267"/>
    </source>
</evidence>
<dbReference type="GO" id="GO:0008093">
    <property type="term" value="F:cytoskeletal anchor activity"/>
    <property type="evidence" value="ECO:0007669"/>
    <property type="project" value="TreeGrafter"/>
</dbReference>
<feature type="region of interest" description="Disordered" evidence="1">
    <location>
        <begin position="498"/>
        <end position="604"/>
    </location>
</feature>
<evidence type="ECO:0000256" key="1">
    <source>
        <dbReference type="SAM" id="MobiDB-lite"/>
    </source>
</evidence>
<dbReference type="Proteomes" id="UP000275267">
    <property type="component" value="Unassembled WGS sequence"/>
</dbReference>
<accession>A0A3L6S5T7</accession>
<keyword evidence="3" id="KW-1185">Reference proteome</keyword>
<proteinExistence type="predicted"/>
<reference evidence="3" key="1">
    <citation type="journal article" date="2019" name="Nat. Commun.">
        <title>The genome of broomcorn millet.</title>
        <authorList>
            <person name="Zou C."/>
            <person name="Miki D."/>
            <person name="Li D."/>
            <person name="Tang Q."/>
            <person name="Xiao L."/>
            <person name="Rajput S."/>
            <person name="Deng P."/>
            <person name="Jia W."/>
            <person name="Huang R."/>
            <person name="Zhang M."/>
            <person name="Sun Y."/>
            <person name="Hu J."/>
            <person name="Fu X."/>
            <person name="Schnable P.S."/>
            <person name="Li F."/>
            <person name="Zhang H."/>
            <person name="Feng B."/>
            <person name="Zhu X."/>
            <person name="Liu R."/>
            <person name="Schnable J.C."/>
            <person name="Zhu J.-K."/>
            <person name="Zhang H."/>
        </authorList>
    </citation>
    <scope>NUCLEOTIDE SEQUENCE [LARGE SCALE GENOMIC DNA]</scope>
</reference>
<dbReference type="PANTHER" id="PTHR46756">
    <property type="entry name" value="TRANSGELIN"/>
    <property type="match status" value="1"/>
</dbReference>
<organism evidence="2 3">
    <name type="scientific">Panicum miliaceum</name>
    <name type="common">Proso millet</name>
    <name type="synonym">Broomcorn millet</name>
    <dbReference type="NCBI Taxonomy" id="4540"/>
    <lineage>
        <taxon>Eukaryota</taxon>
        <taxon>Viridiplantae</taxon>
        <taxon>Streptophyta</taxon>
        <taxon>Embryophyta</taxon>
        <taxon>Tracheophyta</taxon>
        <taxon>Spermatophyta</taxon>
        <taxon>Magnoliopsida</taxon>
        <taxon>Liliopsida</taxon>
        <taxon>Poales</taxon>
        <taxon>Poaceae</taxon>
        <taxon>PACMAD clade</taxon>
        <taxon>Panicoideae</taxon>
        <taxon>Panicodae</taxon>
        <taxon>Paniceae</taxon>
        <taxon>Panicinae</taxon>
        <taxon>Panicum</taxon>
        <taxon>Panicum sect. Panicum</taxon>
    </lineage>
</organism>
<dbReference type="GO" id="GO:0051764">
    <property type="term" value="P:actin crosslink formation"/>
    <property type="evidence" value="ECO:0007669"/>
    <property type="project" value="TreeGrafter"/>
</dbReference>
<feature type="compositionally biased region" description="Polar residues" evidence="1">
    <location>
        <begin position="498"/>
        <end position="509"/>
    </location>
</feature>
<dbReference type="Gene3D" id="1.10.418.10">
    <property type="entry name" value="Calponin-like domain"/>
    <property type="match status" value="1"/>
</dbReference>
<feature type="region of interest" description="Disordered" evidence="1">
    <location>
        <begin position="436"/>
        <end position="457"/>
    </location>
</feature>
<dbReference type="EMBL" id="PQIB02000005">
    <property type="protein sequence ID" value="RLN15969.1"/>
    <property type="molecule type" value="Genomic_DNA"/>
</dbReference>
<evidence type="ECO:0008006" key="4">
    <source>
        <dbReference type="Google" id="ProtNLM"/>
    </source>
</evidence>
<dbReference type="GO" id="GO:0005884">
    <property type="term" value="C:actin filament"/>
    <property type="evidence" value="ECO:0007669"/>
    <property type="project" value="TreeGrafter"/>
</dbReference>
<dbReference type="OrthoDB" id="21595at2759"/>
<feature type="compositionally biased region" description="Basic and acidic residues" evidence="1">
    <location>
        <begin position="442"/>
        <end position="457"/>
    </location>
</feature>
<dbReference type="CDD" id="cd00014">
    <property type="entry name" value="CH_SF"/>
    <property type="match status" value="1"/>
</dbReference>
<name>A0A3L6S5T7_PANMI</name>
<protein>
    <recommendedName>
        <fullName evidence="4">Calponin-homology (CH) domain-containing protein</fullName>
    </recommendedName>
</protein>
<gene>
    <name evidence="2" type="ORF">C2845_PM02G01420</name>
</gene>
<feature type="compositionally biased region" description="Basic and acidic residues" evidence="1">
    <location>
        <begin position="583"/>
        <end position="593"/>
    </location>
</feature>
<dbReference type="SUPFAM" id="SSF47576">
    <property type="entry name" value="Calponin-homology domain, CH-domain"/>
    <property type="match status" value="1"/>
</dbReference>
<feature type="region of interest" description="Disordered" evidence="1">
    <location>
        <begin position="352"/>
        <end position="383"/>
    </location>
</feature>
<dbReference type="GO" id="GO:0051015">
    <property type="term" value="F:actin filament binding"/>
    <property type="evidence" value="ECO:0007669"/>
    <property type="project" value="TreeGrafter"/>
</dbReference>
<dbReference type="STRING" id="4540.A0A3L6S5T7"/>
<evidence type="ECO:0000313" key="2">
    <source>
        <dbReference type="EMBL" id="RLN15969.1"/>
    </source>
</evidence>
<feature type="region of interest" description="Disordered" evidence="1">
    <location>
        <begin position="288"/>
        <end position="340"/>
    </location>
</feature>
<feature type="compositionally biased region" description="Acidic residues" evidence="1">
    <location>
        <begin position="304"/>
        <end position="313"/>
    </location>
</feature>
<feature type="compositionally biased region" description="Basic and acidic residues" evidence="1">
    <location>
        <begin position="321"/>
        <end position="340"/>
    </location>
</feature>